<comment type="caution">
    <text evidence="1">The sequence shown here is derived from an EMBL/GenBank/DDBJ whole genome shotgun (WGS) entry which is preliminary data.</text>
</comment>
<gene>
    <name evidence="1" type="ORF">GCM10022223_45540</name>
</gene>
<accession>A0ABP7A246</accession>
<dbReference type="EMBL" id="BAAAZO010000009">
    <property type="protein sequence ID" value="GAA3623462.1"/>
    <property type="molecule type" value="Genomic_DNA"/>
</dbReference>
<evidence type="ECO:0000313" key="2">
    <source>
        <dbReference type="Proteomes" id="UP001501074"/>
    </source>
</evidence>
<name>A0ABP7A246_9ACTN</name>
<organism evidence="1 2">
    <name type="scientific">Kineosporia mesophila</name>
    <dbReference type="NCBI Taxonomy" id="566012"/>
    <lineage>
        <taxon>Bacteria</taxon>
        <taxon>Bacillati</taxon>
        <taxon>Actinomycetota</taxon>
        <taxon>Actinomycetes</taxon>
        <taxon>Kineosporiales</taxon>
        <taxon>Kineosporiaceae</taxon>
        <taxon>Kineosporia</taxon>
    </lineage>
</organism>
<keyword evidence="2" id="KW-1185">Reference proteome</keyword>
<dbReference type="RefSeq" id="WP_231481345.1">
    <property type="nucleotide sequence ID" value="NZ_BAAAZO010000009.1"/>
</dbReference>
<dbReference type="Proteomes" id="UP001501074">
    <property type="component" value="Unassembled WGS sequence"/>
</dbReference>
<proteinExistence type="predicted"/>
<reference evidence="2" key="1">
    <citation type="journal article" date="2019" name="Int. J. Syst. Evol. Microbiol.">
        <title>The Global Catalogue of Microorganisms (GCM) 10K type strain sequencing project: providing services to taxonomists for standard genome sequencing and annotation.</title>
        <authorList>
            <consortium name="The Broad Institute Genomics Platform"/>
            <consortium name="The Broad Institute Genome Sequencing Center for Infectious Disease"/>
            <person name="Wu L."/>
            <person name="Ma J."/>
        </authorList>
    </citation>
    <scope>NUCLEOTIDE SEQUENCE [LARGE SCALE GENOMIC DNA]</scope>
    <source>
        <strain evidence="2">JCM 16902</strain>
    </source>
</reference>
<sequence length="155" mass="16447">MSLSEFVGTWSGTNGFRLMPADPLVKFPATASVTTAAGGHLTLLAYAWQHPDDGPQDGLILIESTGEGDALAVTWGDSWHQKPDTMSLSGLLTADGLISFEGSYAGDWGWRIHLGVGDEPRELLIRMENVIPAEHASADMPAGPYPVMILDLAAG</sequence>
<evidence type="ECO:0000313" key="1">
    <source>
        <dbReference type="EMBL" id="GAA3623462.1"/>
    </source>
</evidence>
<evidence type="ECO:0008006" key="3">
    <source>
        <dbReference type="Google" id="ProtNLM"/>
    </source>
</evidence>
<protein>
    <recommendedName>
        <fullName evidence="3">DUF1579 domain-containing protein</fullName>
    </recommendedName>
</protein>